<gene>
    <name evidence="2" type="ORF">GCM10012280_08110</name>
</gene>
<feature type="compositionally biased region" description="Polar residues" evidence="1">
    <location>
        <begin position="152"/>
        <end position="169"/>
    </location>
</feature>
<reference evidence="2" key="1">
    <citation type="journal article" date="2014" name="Int. J. Syst. Evol. Microbiol.">
        <title>Complete genome sequence of Corynebacterium casei LMG S-19264T (=DSM 44701T), isolated from a smear-ripened cheese.</title>
        <authorList>
            <consortium name="US DOE Joint Genome Institute (JGI-PGF)"/>
            <person name="Walter F."/>
            <person name="Albersmeier A."/>
            <person name="Kalinowski J."/>
            <person name="Ruckert C."/>
        </authorList>
    </citation>
    <scope>NUCLEOTIDE SEQUENCE</scope>
    <source>
        <strain evidence="2">CGMCC 4.7201</strain>
    </source>
</reference>
<dbReference type="EMBL" id="BMMS01000003">
    <property type="protein sequence ID" value="GGO82166.1"/>
    <property type="molecule type" value="Genomic_DNA"/>
</dbReference>
<evidence type="ECO:0000313" key="3">
    <source>
        <dbReference type="Proteomes" id="UP000641932"/>
    </source>
</evidence>
<reference evidence="2" key="2">
    <citation type="submission" date="2020-09" db="EMBL/GenBank/DDBJ databases">
        <authorList>
            <person name="Sun Q."/>
            <person name="Zhou Y."/>
        </authorList>
    </citation>
    <scope>NUCLEOTIDE SEQUENCE</scope>
    <source>
        <strain evidence="2">CGMCC 4.7201</strain>
    </source>
</reference>
<feature type="compositionally biased region" description="Low complexity" evidence="1">
    <location>
        <begin position="96"/>
        <end position="118"/>
    </location>
</feature>
<proteinExistence type="predicted"/>
<feature type="region of interest" description="Disordered" evidence="1">
    <location>
        <begin position="139"/>
        <end position="169"/>
    </location>
</feature>
<protein>
    <submittedName>
        <fullName evidence="2">Uncharacterized protein</fullName>
    </submittedName>
</protein>
<sequence>MRTRVPVALACGEYDRTEALRTGAVVPEGTELTYIALAPEEVFYRMLRCKEFDAAELSLSSYVMNLSRDGDFNAVPVLPSRTFRWWHCGGTSTKPAPGWRAPPARRSSSPGRRPCAGSARPTPFATRCLGCTRRSSAPARSWAPITGRTKWPPTTSRCGPSLGTRTNRG</sequence>
<evidence type="ECO:0000313" key="2">
    <source>
        <dbReference type="EMBL" id="GGO82166.1"/>
    </source>
</evidence>
<evidence type="ECO:0000256" key="1">
    <source>
        <dbReference type="SAM" id="MobiDB-lite"/>
    </source>
</evidence>
<name>A0A918DSZ1_9ACTN</name>
<comment type="caution">
    <text evidence="2">The sequence shown here is derived from an EMBL/GenBank/DDBJ whole genome shotgun (WGS) entry which is preliminary data.</text>
</comment>
<organism evidence="2 3">
    <name type="scientific">Wenjunlia tyrosinilytica</name>
    <dbReference type="NCBI Taxonomy" id="1544741"/>
    <lineage>
        <taxon>Bacteria</taxon>
        <taxon>Bacillati</taxon>
        <taxon>Actinomycetota</taxon>
        <taxon>Actinomycetes</taxon>
        <taxon>Kitasatosporales</taxon>
        <taxon>Streptomycetaceae</taxon>
        <taxon>Wenjunlia</taxon>
    </lineage>
</organism>
<dbReference type="AlphaFoldDB" id="A0A918DSZ1"/>
<dbReference type="Proteomes" id="UP000641932">
    <property type="component" value="Unassembled WGS sequence"/>
</dbReference>
<feature type="region of interest" description="Disordered" evidence="1">
    <location>
        <begin position="96"/>
        <end position="120"/>
    </location>
</feature>
<accession>A0A918DSZ1</accession>
<keyword evidence="3" id="KW-1185">Reference proteome</keyword>